<dbReference type="PANTHER" id="PTHR20883">
    <property type="entry name" value="PHYTANOYL-COA DIOXYGENASE DOMAIN CONTAINING 1"/>
    <property type="match status" value="1"/>
</dbReference>
<protein>
    <recommendedName>
        <fullName evidence="2">Phytanoyl-CoA dioxygenase</fullName>
    </recommendedName>
</protein>
<dbReference type="GO" id="GO:0016491">
    <property type="term" value="F:oxidoreductase activity"/>
    <property type="evidence" value="ECO:0007669"/>
    <property type="project" value="UniProtKB-ARBA"/>
</dbReference>
<accession>A0A382CUN7</accession>
<evidence type="ECO:0000313" key="1">
    <source>
        <dbReference type="EMBL" id="SVB29579.1"/>
    </source>
</evidence>
<proteinExistence type="predicted"/>
<dbReference type="Gene3D" id="2.60.120.620">
    <property type="entry name" value="q2cbj1_9rhob like domain"/>
    <property type="match status" value="1"/>
</dbReference>
<dbReference type="SUPFAM" id="SSF51197">
    <property type="entry name" value="Clavaminate synthase-like"/>
    <property type="match status" value="1"/>
</dbReference>
<dbReference type="Pfam" id="PF05721">
    <property type="entry name" value="PhyH"/>
    <property type="match status" value="1"/>
</dbReference>
<dbReference type="EMBL" id="UINC01036112">
    <property type="protein sequence ID" value="SVB29579.1"/>
    <property type="molecule type" value="Genomic_DNA"/>
</dbReference>
<dbReference type="AlphaFoldDB" id="A0A382CUN7"/>
<gene>
    <name evidence="1" type="ORF">METZ01_LOCUS182433</name>
</gene>
<name>A0A382CUN7_9ZZZZ</name>
<sequence>MKEKLQYNYDRNIIPDQMNPILSNEEKKEVNFFLKWGYLIIDNALNGDQINSLRETFNYTFKNLTKLNHIEIGLFEYDERFLFLLDNNPVIQKVKAILGNCIQLHSATAINNKPGSPSQHWHRDGPWPVDPKGTPFGSVPGQINCGYYLDELTIENGPIAIVPGSQKFLSAPPKKKYSEFPDQKLILTKPGQVVLFNGWIYHRGLGNCSKKNRRVCLICYQNAWIKSRETFDGPRMKHLRENGTNEQKLLLGKVDYW</sequence>
<dbReference type="PANTHER" id="PTHR20883:SF48">
    <property type="entry name" value="ECTOINE DIOXYGENASE"/>
    <property type="match status" value="1"/>
</dbReference>
<reference evidence="1" key="1">
    <citation type="submission" date="2018-05" db="EMBL/GenBank/DDBJ databases">
        <authorList>
            <person name="Lanie J.A."/>
            <person name="Ng W.-L."/>
            <person name="Kazmierczak K.M."/>
            <person name="Andrzejewski T.M."/>
            <person name="Davidsen T.M."/>
            <person name="Wayne K.J."/>
            <person name="Tettelin H."/>
            <person name="Glass J.I."/>
            <person name="Rusch D."/>
            <person name="Podicherti R."/>
            <person name="Tsui H.-C.T."/>
            <person name="Winkler M.E."/>
        </authorList>
    </citation>
    <scope>NUCLEOTIDE SEQUENCE</scope>
</reference>
<organism evidence="1">
    <name type="scientific">marine metagenome</name>
    <dbReference type="NCBI Taxonomy" id="408172"/>
    <lineage>
        <taxon>unclassified sequences</taxon>
        <taxon>metagenomes</taxon>
        <taxon>ecological metagenomes</taxon>
    </lineage>
</organism>
<evidence type="ECO:0008006" key="2">
    <source>
        <dbReference type="Google" id="ProtNLM"/>
    </source>
</evidence>
<dbReference type="GO" id="GO:0046872">
    <property type="term" value="F:metal ion binding"/>
    <property type="evidence" value="ECO:0007669"/>
    <property type="project" value="UniProtKB-ARBA"/>
</dbReference>
<dbReference type="InterPro" id="IPR008775">
    <property type="entry name" value="Phytyl_CoA_dOase-like"/>
</dbReference>